<evidence type="ECO:0000256" key="2">
    <source>
        <dbReference type="ARBA" id="ARBA00001946"/>
    </source>
</evidence>
<dbReference type="PROSITE" id="PS51462">
    <property type="entry name" value="NUDIX"/>
    <property type="match status" value="1"/>
</dbReference>
<evidence type="ECO:0000256" key="3">
    <source>
        <dbReference type="ARBA" id="ARBA00007275"/>
    </source>
</evidence>
<dbReference type="CDD" id="cd03424">
    <property type="entry name" value="NUDIX_ADPRase_Nudt5_UGPPase_Nudt14"/>
    <property type="match status" value="1"/>
</dbReference>
<dbReference type="GO" id="GO:0005829">
    <property type="term" value="C:cytosol"/>
    <property type="evidence" value="ECO:0007669"/>
    <property type="project" value="TreeGrafter"/>
</dbReference>
<proteinExistence type="inferred from homology"/>
<dbReference type="Proteomes" id="UP000537862">
    <property type="component" value="Unassembled WGS sequence"/>
</dbReference>
<dbReference type="PANTHER" id="PTHR11839:SF18">
    <property type="entry name" value="NUDIX HYDROLASE DOMAIN-CONTAINING PROTEIN"/>
    <property type="match status" value="1"/>
</dbReference>
<feature type="domain" description="Nudix hydrolase" evidence="8">
    <location>
        <begin position="43"/>
        <end position="174"/>
    </location>
</feature>
<dbReference type="Gene3D" id="3.90.79.10">
    <property type="entry name" value="Nucleoside Triphosphate Pyrophosphohydrolase"/>
    <property type="match status" value="1"/>
</dbReference>
<evidence type="ECO:0000259" key="8">
    <source>
        <dbReference type="PROSITE" id="PS51462"/>
    </source>
</evidence>
<dbReference type="GO" id="GO:0019693">
    <property type="term" value="P:ribose phosphate metabolic process"/>
    <property type="evidence" value="ECO:0007669"/>
    <property type="project" value="TreeGrafter"/>
</dbReference>
<accession>A0A849P4I4</accession>
<comment type="catalytic activity">
    <reaction evidence="1">
        <text>GDP-alpha-D-mannose + H2O = alpha-D-mannose 1-phosphate + GMP + 2 H(+)</text>
        <dbReference type="Rhea" id="RHEA:27978"/>
        <dbReference type="ChEBI" id="CHEBI:15377"/>
        <dbReference type="ChEBI" id="CHEBI:15378"/>
        <dbReference type="ChEBI" id="CHEBI:57527"/>
        <dbReference type="ChEBI" id="CHEBI:58115"/>
        <dbReference type="ChEBI" id="CHEBI:58409"/>
    </reaction>
</comment>
<dbReference type="SUPFAM" id="SSF55811">
    <property type="entry name" value="Nudix"/>
    <property type="match status" value="1"/>
</dbReference>
<dbReference type="GO" id="GO:0016787">
    <property type="term" value="F:hydrolase activity"/>
    <property type="evidence" value="ECO:0007669"/>
    <property type="project" value="UniProtKB-KW"/>
</dbReference>
<dbReference type="GO" id="GO:0006753">
    <property type="term" value="P:nucleoside phosphate metabolic process"/>
    <property type="evidence" value="ECO:0007669"/>
    <property type="project" value="TreeGrafter"/>
</dbReference>
<name>A0A849P4I4_9BURK</name>
<reference evidence="9 10" key="1">
    <citation type="submission" date="2020-05" db="EMBL/GenBank/DDBJ databases">
        <authorList>
            <person name="Niu N."/>
        </authorList>
    </citation>
    <scope>NUCLEOTIDE SEQUENCE [LARGE SCALE GENOMIC DNA]</scope>
    <source>
        <strain evidence="9 10">3340-03</strain>
    </source>
</reference>
<dbReference type="PANTHER" id="PTHR11839">
    <property type="entry name" value="UDP/ADP-SUGAR PYROPHOSPHATASE"/>
    <property type="match status" value="1"/>
</dbReference>
<evidence type="ECO:0000256" key="6">
    <source>
        <dbReference type="ARBA" id="ARBA00032162"/>
    </source>
</evidence>
<comment type="similarity">
    <text evidence="3">Belongs to the Nudix hydrolase family. NudK subfamily.</text>
</comment>
<dbReference type="InterPro" id="IPR000086">
    <property type="entry name" value="NUDIX_hydrolase_dom"/>
</dbReference>
<protein>
    <recommendedName>
        <fullName evidence="4">GDP-mannose pyrophosphatase</fullName>
    </recommendedName>
    <alternativeName>
        <fullName evidence="6">GDP-mannose hydrolase</fullName>
    </alternativeName>
    <alternativeName>
        <fullName evidence="7">GDPMK</fullName>
    </alternativeName>
</protein>
<comment type="caution">
    <text evidence="9">The sequence shown here is derived from an EMBL/GenBank/DDBJ whole genome shotgun (WGS) entry which is preliminary data.</text>
</comment>
<dbReference type="InterPro" id="IPR015797">
    <property type="entry name" value="NUDIX_hydrolase-like_dom_sf"/>
</dbReference>
<gene>
    <name evidence="9" type="ORF">HKX39_07405</name>
</gene>
<evidence type="ECO:0000313" key="9">
    <source>
        <dbReference type="EMBL" id="NOL51986.1"/>
    </source>
</evidence>
<organism evidence="9 10">
    <name type="scientific">Pelistega suis</name>
    <dbReference type="NCBI Taxonomy" id="1631957"/>
    <lineage>
        <taxon>Bacteria</taxon>
        <taxon>Pseudomonadati</taxon>
        <taxon>Pseudomonadota</taxon>
        <taxon>Betaproteobacteria</taxon>
        <taxon>Burkholderiales</taxon>
        <taxon>Alcaligenaceae</taxon>
        <taxon>Pelistega</taxon>
    </lineage>
</organism>
<dbReference type="RefSeq" id="WP_171680685.1">
    <property type="nucleotide sequence ID" value="NZ_JABGBN010000005.1"/>
</dbReference>
<evidence type="ECO:0000313" key="10">
    <source>
        <dbReference type="Proteomes" id="UP000537862"/>
    </source>
</evidence>
<keyword evidence="10" id="KW-1185">Reference proteome</keyword>
<sequence length="182" mass="20533">MKDELALREQLLSSTRVFDGQLIQVSVDTVQLPNGKTGRREVVRHPGAVAVLAINAENKVILVEQFRHAGGEILLEVPAGKLDISGEPPEQCAFRELAEETPYTAQKMTLLYTFYTAAGFCDELLYLYRADGLQKNSQAQLDEDEFVRHVYLSKEEAYIALREGRIRDSKTIIALQYWLLSS</sequence>
<dbReference type="FunFam" id="3.90.79.10:FF:000024">
    <property type="entry name" value="ADP-ribose pyrophosphatase"/>
    <property type="match status" value="1"/>
</dbReference>
<dbReference type="AlphaFoldDB" id="A0A849P4I4"/>
<evidence type="ECO:0000256" key="5">
    <source>
        <dbReference type="ARBA" id="ARBA00022801"/>
    </source>
</evidence>
<comment type="cofactor">
    <cofactor evidence="2">
        <name>Mg(2+)</name>
        <dbReference type="ChEBI" id="CHEBI:18420"/>
    </cofactor>
</comment>
<dbReference type="EMBL" id="JABGBN010000005">
    <property type="protein sequence ID" value="NOL51986.1"/>
    <property type="molecule type" value="Genomic_DNA"/>
</dbReference>
<evidence type="ECO:0000256" key="1">
    <source>
        <dbReference type="ARBA" id="ARBA00000847"/>
    </source>
</evidence>
<evidence type="ECO:0000256" key="4">
    <source>
        <dbReference type="ARBA" id="ARBA00016377"/>
    </source>
</evidence>
<evidence type="ECO:0000256" key="7">
    <source>
        <dbReference type="ARBA" id="ARBA00032272"/>
    </source>
</evidence>
<keyword evidence="5 9" id="KW-0378">Hydrolase</keyword>
<dbReference type="Pfam" id="PF00293">
    <property type="entry name" value="NUDIX"/>
    <property type="match status" value="1"/>
</dbReference>